<feature type="non-terminal residue" evidence="2">
    <location>
        <position position="1"/>
    </location>
</feature>
<accession>A0AAD7JUE4</accession>
<dbReference type="InterPro" id="IPR058913">
    <property type="entry name" value="Integrase_dom_put"/>
</dbReference>
<gene>
    <name evidence="2" type="ORF">DFH07DRAFT_716415</name>
</gene>
<dbReference type="EMBL" id="JARJLG010000020">
    <property type="protein sequence ID" value="KAJ7772044.1"/>
    <property type="molecule type" value="Genomic_DNA"/>
</dbReference>
<feature type="non-terminal residue" evidence="2">
    <location>
        <position position="81"/>
    </location>
</feature>
<sequence>KPNSGLRYLIGFLKTHGIKVQRERVQKSLLRIDGLGLGFLRKHTLDRREYKSARPNSTWHMDGHRKLIKWGFVIHGLADGF</sequence>
<dbReference type="Pfam" id="PF24764">
    <property type="entry name" value="rva_4"/>
    <property type="match status" value="1"/>
</dbReference>
<comment type="caution">
    <text evidence="2">The sequence shown here is derived from an EMBL/GenBank/DDBJ whole genome shotgun (WGS) entry which is preliminary data.</text>
</comment>
<dbReference type="Proteomes" id="UP001215280">
    <property type="component" value="Unassembled WGS sequence"/>
</dbReference>
<dbReference type="PANTHER" id="PTHR46791:SF5">
    <property type="entry name" value="CLR5 DOMAIN-CONTAINING PROTEIN-RELATED"/>
    <property type="match status" value="1"/>
</dbReference>
<dbReference type="AlphaFoldDB" id="A0AAD7JUE4"/>
<evidence type="ECO:0000313" key="2">
    <source>
        <dbReference type="EMBL" id="KAJ7772044.1"/>
    </source>
</evidence>
<proteinExistence type="predicted"/>
<organism evidence="2 3">
    <name type="scientific">Mycena maculata</name>
    <dbReference type="NCBI Taxonomy" id="230809"/>
    <lineage>
        <taxon>Eukaryota</taxon>
        <taxon>Fungi</taxon>
        <taxon>Dikarya</taxon>
        <taxon>Basidiomycota</taxon>
        <taxon>Agaricomycotina</taxon>
        <taxon>Agaricomycetes</taxon>
        <taxon>Agaricomycetidae</taxon>
        <taxon>Agaricales</taxon>
        <taxon>Marasmiineae</taxon>
        <taxon>Mycenaceae</taxon>
        <taxon>Mycena</taxon>
    </lineage>
</organism>
<evidence type="ECO:0000313" key="3">
    <source>
        <dbReference type="Proteomes" id="UP001215280"/>
    </source>
</evidence>
<feature type="domain" description="Integrase core" evidence="1">
    <location>
        <begin position="50"/>
        <end position="81"/>
    </location>
</feature>
<reference evidence="2" key="1">
    <citation type="submission" date="2023-03" db="EMBL/GenBank/DDBJ databases">
        <title>Massive genome expansion in bonnet fungi (Mycena s.s.) driven by repeated elements and novel gene families across ecological guilds.</title>
        <authorList>
            <consortium name="Lawrence Berkeley National Laboratory"/>
            <person name="Harder C.B."/>
            <person name="Miyauchi S."/>
            <person name="Viragh M."/>
            <person name="Kuo A."/>
            <person name="Thoen E."/>
            <person name="Andreopoulos B."/>
            <person name="Lu D."/>
            <person name="Skrede I."/>
            <person name="Drula E."/>
            <person name="Henrissat B."/>
            <person name="Morin E."/>
            <person name="Kohler A."/>
            <person name="Barry K."/>
            <person name="LaButti K."/>
            <person name="Morin E."/>
            <person name="Salamov A."/>
            <person name="Lipzen A."/>
            <person name="Mereny Z."/>
            <person name="Hegedus B."/>
            <person name="Baldrian P."/>
            <person name="Stursova M."/>
            <person name="Weitz H."/>
            <person name="Taylor A."/>
            <person name="Grigoriev I.V."/>
            <person name="Nagy L.G."/>
            <person name="Martin F."/>
            <person name="Kauserud H."/>
        </authorList>
    </citation>
    <scope>NUCLEOTIDE SEQUENCE</scope>
    <source>
        <strain evidence="2">CBHHK188m</strain>
    </source>
</reference>
<name>A0AAD7JUE4_9AGAR</name>
<dbReference type="PANTHER" id="PTHR46791">
    <property type="entry name" value="EXPRESSED PROTEIN"/>
    <property type="match status" value="1"/>
</dbReference>
<evidence type="ECO:0000259" key="1">
    <source>
        <dbReference type="Pfam" id="PF24764"/>
    </source>
</evidence>
<protein>
    <recommendedName>
        <fullName evidence="1">Integrase core domain-containing protein</fullName>
    </recommendedName>
</protein>
<keyword evidence="3" id="KW-1185">Reference proteome</keyword>